<sequence length="203" mass="21935">MGKISALLMTTICAFVLSACVKNDNEDLHVEGFVLTSSAMTSGGQLPITYTCDGESVSPPFSWVGAPELTQYYALVMHHDAPDGVHWYWTMYNIPSNKSLINSGEILGEIGGNSVNDLLRYAPPCSKGPGEKAYQFTLYALSTAATVNHEKPVDRATLLAAIKGITLGATTMTVTYTRDSNKADVQPKDRAKPEINSKAEDKI</sequence>
<reference evidence="3 4" key="1">
    <citation type="submission" date="2016-12" db="EMBL/GenBank/DDBJ databases">
        <title>Diversity of luminous bacteria.</title>
        <authorList>
            <person name="Yoshizawa S."/>
            <person name="Kogure K."/>
        </authorList>
    </citation>
    <scope>NUCLEOTIDE SEQUENCE [LARGE SCALE GENOMIC DNA]</scope>
    <source>
        <strain evidence="3 4">SA4-48</strain>
    </source>
</reference>
<dbReference type="PANTHER" id="PTHR30289:SF1">
    <property type="entry name" value="PEBP (PHOSPHATIDYLETHANOLAMINE-BINDING PROTEIN) FAMILY PROTEIN"/>
    <property type="match status" value="1"/>
</dbReference>
<dbReference type="PANTHER" id="PTHR30289">
    <property type="entry name" value="UNCHARACTERIZED PROTEIN YBCL-RELATED"/>
    <property type="match status" value="1"/>
</dbReference>
<feature type="signal peptide" evidence="2">
    <location>
        <begin position="1"/>
        <end position="19"/>
    </location>
</feature>
<evidence type="ECO:0000313" key="3">
    <source>
        <dbReference type="EMBL" id="PQJ52293.1"/>
    </source>
</evidence>
<dbReference type="Pfam" id="PF01161">
    <property type="entry name" value="PBP"/>
    <property type="match status" value="1"/>
</dbReference>
<evidence type="ECO:0000256" key="1">
    <source>
        <dbReference type="SAM" id="MobiDB-lite"/>
    </source>
</evidence>
<evidence type="ECO:0008006" key="5">
    <source>
        <dbReference type="Google" id="ProtNLM"/>
    </source>
</evidence>
<proteinExistence type="predicted"/>
<dbReference type="CDD" id="cd00865">
    <property type="entry name" value="PEBP_bact_arch"/>
    <property type="match status" value="1"/>
</dbReference>
<gene>
    <name evidence="3" type="ORF">BTO11_00545</name>
</gene>
<keyword evidence="2" id="KW-0732">Signal</keyword>
<dbReference type="Gene3D" id="3.90.280.10">
    <property type="entry name" value="PEBP-like"/>
    <property type="match status" value="1"/>
</dbReference>
<keyword evidence="4" id="KW-1185">Reference proteome</keyword>
<dbReference type="InterPro" id="IPR036610">
    <property type="entry name" value="PEBP-like_sf"/>
</dbReference>
<accession>A0A2S7UQT2</accession>
<dbReference type="InterPro" id="IPR008914">
    <property type="entry name" value="PEBP"/>
</dbReference>
<dbReference type="AlphaFoldDB" id="A0A2S7UQT2"/>
<protein>
    <recommendedName>
        <fullName evidence="5">YbhB/YbcL family Raf kinase inhibitor-like protein</fullName>
    </recommendedName>
</protein>
<dbReference type="PROSITE" id="PS51257">
    <property type="entry name" value="PROKAR_LIPOPROTEIN"/>
    <property type="match status" value="1"/>
</dbReference>
<comment type="caution">
    <text evidence="3">The sequence shown here is derived from an EMBL/GenBank/DDBJ whole genome shotgun (WGS) entry which is preliminary data.</text>
</comment>
<dbReference type="Proteomes" id="UP000239007">
    <property type="component" value="Unassembled WGS sequence"/>
</dbReference>
<organism evidence="3 4">
    <name type="scientific">Psychrosphaera saromensis</name>
    <dbReference type="NCBI Taxonomy" id="716813"/>
    <lineage>
        <taxon>Bacteria</taxon>
        <taxon>Pseudomonadati</taxon>
        <taxon>Pseudomonadota</taxon>
        <taxon>Gammaproteobacteria</taxon>
        <taxon>Alteromonadales</taxon>
        <taxon>Pseudoalteromonadaceae</taxon>
        <taxon>Psychrosphaera</taxon>
    </lineage>
</organism>
<dbReference type="EMBL" id="MSCH01000003">
    <property type="protein sequence ID" value="PQJ52293.1"/>
    <property type="molecule type" value="Genomic_DNA"/>
</dbReference>
<name>A0A2S7UQT2_9GAMM</name>
<dbReference type="SUPFAM" id="SSF49777">
    <property type="entry name" value="PEBP-like"/>
    <property type="match status" value="1"/>
</dbReference>
<dbReference type="InterPro" id="IPR005247">
    <property type="entry name" value="YbhB_YbcL/LppC-like"/>
</dbReference>
<feature type="region of interest" description="Disordered" evidence="1">
    <location>
        <begin position="179"/>
        <end position="203"/>
    </location>
</feature>
<evidence type="ECO:0000313" key="4">
    <source>
        <dbReference type="Proteomes" id="UP000239007"/>
    </source>
</evidence>
<dbReference type="OrthoDB" id="9797506at2"/>
<feature type="chain" id="PRO_5015555922" description="YbhB/YbcL family Raf kinase inhibitor-like protein" evidence="2">
    <location>
        <begin position="20"/>
        <end position="203"/>
    </location>
</feature>
<evidence type="ECO:0000256" key="2">
    <source>
        <dbReference type="SAM" id="SignalP"/>
    </source>
</evidence>
<dbReference type="RefSeq" id="WP_105050750.1">
    <property type="nucleotide sequence ID" value="NZ_BMYG01000005.1"/>
</dbReference>